<feature type="region of interest" description="Disordered" evidence="1">
    <location>
        <begin position="226"/>
        <end position="245"/>
    </location>
</feature>
<proteinExistence type="predicted"/>
<feature type="region of interest" description="Disordered" evidence="1">
    <location>
        <begin position="96"/>
        <end position="138"/>
    </location>
</feature>
<dbReference type="AlphaFoldDB" id="A0A660KRX3"/>
<feature type="compositionally biased region" description="Polar residues" evidence="1">
    <location>
        <begin position="102"/>
        <end position="111"/>
    </location>
</feature>
<accession>A0A660KRX3</accession>
<feature type="compositionally biased region" description="Low complexity" evidence="1">
    <location>
        <begin position="115"/>
        <end position="125"/>
    </location>
</feature>
<evidence type="ECO:0000313" key="2">
    <source>
        <dbReference type="EMBL" id="KAE8039152.1"/>
    </source>
</evidence>
<feature type="compositionally biased region" description="Low complexity" evidence="1">
    <location>
        <begin position="58"/>
        <end position="67"/>
    </location>
</feature>
<evidence type="ECO:0000256" key="1">
    <source>
        <dbReference type="SAM" id="MobiDB-lite"/>
    </source>
</evidence>
<dbReference type="PANTHER" id="PTHR33356">
    <property type="entry name" value="TIP41-LIKE PROTEIN"/>
    <property type="match status" value="1"/>
</dbReference>
<organism evidence="2 3">
    <name type="scientific">Carpinus fangiana</name>
    <dbReference type="NCBI Taxonomy" id="176857"/>
    <lineage>
        <taxon>Eukaryota</taxon>
        <taxon>Viridiplantae</taxon>
        <taxon>Streptophyta</taxon>
        <taxon>Embryophyta</taxon>
        <taxon>Tracheophyta</taxon>
        <taxon>Spermatophyta</taxon>
        <taxon>Magnoliopsida</taxon>
        <taxon>eudicotyledons</taxon>
        <taxon>Gunneridae</taxon>
        <taxon>Pentapetalae</taxon>
        <taxon>rosids</taxon>
        <taxon>fabids</taxon>
        <taxon>Fagales</taxon>
        <taxon>Betulaceae</taxon>
        <taxon>Carpinus</taxon>
    </lineage>
</organism>
<dbReference type="Proteomes" id="UP000327013">
    <property type="component" value="Chromosome 4"/>
</dbReference>
<feature type="compositionally biased region" description="Polar residues" evidence="1">
    <location>
        <begin position="232"/>
        <end position="245"/>
    </location>
</feature>
<sequence>MMAVDLHSTELLLPSHFLYDEEEDDILPKNLKPTKVLKESSYYNPWEAHQSALSSPVGSELGSGSAESESDKEDDYIAELTRQMAHYMLQDDDKMEKKTWGSAGSPQSTLWSPLGSSNGSPDGSEPSPPPTPEFAEDPFWDSRYDAVVGLEKMNLNDCEKPKFQNSGLHSNQPPTDHQLRAIELIRLKQERAMIMKQQASSDWEKQANVSQQFLNGRLCSGLGNGGKARTDPWTQTQPPAQCHQQVGSGTRAFSLGGDSGNGSCGTGGTGVFLPRGIWYSSEPRKKPGCSTVYIPARVAQALKLHFDQIGARSRPSNIPAGGSPLPHGRLMMGRSNGGLNSKQKRQSRTVPAMNCHEMGLPQEWTY</sequence>
<protein>
    <submittedName>
        <fullName evidence="2">Uncharacterized protein</fullName>
    </submittedName>
</protein>
<name>A0A660KRX3_9ROSI</name>
<keyword evidence="3" id="KW-1185">Reference proteome</keyword>
<dbReference type="EMBL" id="CM017324">
    <property type="protein sequence ID" value="KAE8039152.1"/>
    <property type="molecule type" value="Genomic_DNA"/>
</dbReference>
<gene>
    <name evidence="2" type="ORF">FH972_011590</name>
</gene>
<reference evidence="2 3" key="1">
    <citation type="submission" date="2019-06" db="EMBL/GenBank/DDBJ databases">
        <title>A chromosomal-level reference genome of Carpinus fangiana (Coryloideae, Betulaceae).</title>
        <authorList>
            <person name="Yang X."/>
            <person name="Wang Z."/>
            <person name="Zhang L."/>
            <person name="Hao G."/>
            <person name="Liu J."/>
            <person name="Yang Y."/>
        </authorList>
    </citation>
    <scope>NUCLEOTIDE SEQUENCE [LARGE SCALE GENOMIC DNA]</scope>
    <source>
        <strain evidence="2">Cfa_2016G</strain>
        <tissue evidence="2">Leaf</tissue>
    </source>
</reference>
<feature type="region of interest" description="Disordered" evidence="1">
    <location>
        <begin position="52"/>
        <end position="73"/>
    </location>
</feature>
<dbReference type="OrthoDB" id="1709562at2759"/>
<evidence type="ECO:0000313" key="3">
    <source>
        <dbReference type="Proteomes" id="UP000327013"/>
    </source>
</evidence>
<dbReference type="PANTHER" id="PTHR33356:SF16">
    <property type="entry name" value="G PATCH DOMAIN PROTEIN"/>
    <property type="match status" value="1"/>
</dbReference>